<feature type="compositionally biased region" description="Gly residues" evidence="1">
    <location>
        <begin position="568"/>
        <end position="586"/>
    </location>
</feature>
<keyword evidence="4" id="KW-1185">Reference proteome</keyword>
<evidence type="ECO:0008006" key="5">
    <source>
        <dbReference type="Google" id="ProtNLM"/>
    </source>
</evidence>
<organism evidence="3 4">
    <name type="scientific">Podila minutissima</name>
    <dbReference type="NCBI Taxonomy" id="64525"/>
    <lineage>
        <taxon>Eukaryota</taxon>
        <taxon>Fungi</taxon>
        <taxon>Fungi incertae sedis</taxon>
        <taxon>Mucoromycota</taxon>
        <taxon>Mortierellomycotina</taxon>
        <taxon>Mortierellomycetes</taxon>
        <taxon>Mortierellales</taxon>
        <taxon>Mortierellaceae</taxon>
        <taxon>Podila</taxon>
    </lineage>
</organism>
<protein>
    <recommendedName>
        <fullName evidence="5">Coth-domain-containing protein</fullName>
    </recommendedName>
</protein>
<feature type="region of interest" description="Disordered" evidence="1">
    <location>
        <begin position="546"/>
        <end position="590"/>
    </location>
</feature>
<name>A0A9P5VRD4_9FUNG</name>
<dbReference type="PANTHER" id="PTHR40050">
    <property type="entry name" value="INNER SPORE COAT PROTEIN H"/>
    <property type="match status" value="1"/>
</dbReference>
<feature type="chain" id="PRO_5040328561" description="Coth-domain-containing protein" evidence="2">
    <location>
        <begin position="17"/>
        <end position="611"/>
    </location>
</feature>
<evidence type="ECO:0000256" key="1">
    <source>
        <dbReference type="SAM" id="MobiDB-lite"/>
    </source>
</evidence>
<evidence type="ECO:0000313" key="4">
    <source>
        <dbReference type="Proteomes" id="UP000696485"/>
    </source>
</evidence>
<dbReference type="InterPro" id="IPR014867">
    <property type="entry name" value="Spore_coat_CotH_CotH2/3/7"/>
</dbReference>
<comment type="caution">
    <text evidence="3">The sequence shown here is derived from an EMBL/GenBank/DDBJ whole genome shotgun (WGS) entry which is preliminary data.</text>
</comment>
<dbReference type="EMBL" id="JAAAUY010000008">
    <property type="protein sequence ID" value="KAF9338119.1"/>
    <property type="molecule type" value="Genomic_DNA"/>
</dbReference>
<accession>A0A9P5VRD4</accession>
<dbReference type="AlphaFoldDB" id="A0A9P5VRD4"/>
<feature type="signal peptide" evidence="2">
    <location>
        <begin position="1"/>
        <end position="16"/>
    </location>
</feature>
<dbReference type="PANTHER" id="PTHR40050:SF1">
    <property type="entry name" value="INNER SPORE COAT PROTEIN H"/>
    <property type="match status" value="1"/>
</dbReference>
<evidence type="ECO:0000313" key="3">
    <source>
        <dbReference type="EMBL" id="KAF9338119.1"/>
    </source>
</evidence>
<gene>
    <name evidence="3" type="ORF">BG006_010229</name>
</gene>
<dbReference type="Proteomes" id="UP000696485">
    <property type="component" value="Unassembled WGS sequence"/>
</dbReference>
<dbReference type="Pfam" id="PF08757">
    <property type="entry name" value="CotH"/>
    <property type="match status" value="1"/>
</dbReference>
<evidence type="ECO:0000256" key="2">
    <source>
        <dbReference type="SAM" id="SignalP"/>
    </source>
</evidence>
<proteinExistence type="predicted"/>
<sequence length="611" mass="67519">MKILLGLAALASVAFADITYSVVGYRSNEANIFGVEIGGIMHKLATNENILPVFTGVVPGATSAQEYSYHEITPAGAKVRSETFVRKFTNTSEIATVNEFFERPTTIWDLPHIPYTYMATFPSKTKAFKQKQIATIHVTAPVAAMNEMNLNPTNDKDYQVDFRFISSKTIHSVKNVTFSTSGKSSKDHSKQAFAFEFEGTLGQTFFSRPNIKLRSMVQDPTMMREKVYIDMLNSVGVPTQQGAWVRLFVNNEPYGLYLMVDDIKKSFLKQTIHGGQEVLNRGSLIQMNAWKNKASLEYLGPTTASYDPSTYTSQNLGLSPVNDPLKELITFMSDLKDFNPTTTPDPIGYFNGTRLELDGFLRCMALEYLMGAFDMYWYSGSNYFMYHNPLIVPAPGHWQWIPTDMDGTFGSGYPTATIPSYTTWTNFATQGPRPLVQKLILENAEIGALFKKIMQEIVTTAFKPEALMPRIQAYNKMLQLDAAWDLSIKRRSPGKNNNFTMVDFNNNVYNRTTGMQFGLESWIKSMTTLVSTELGFTIPAGLADRVAPPPKKSFDNDDGDDGDAAPGGRPGSGNGSGNGSGSGGKNAGSRLSMMPTTGLLVVVALFSALML</sequence>
<keyword evidence="2" id="KW-0732">Signal</keyword>
<reference evidence="3" key="1">
    <citation type="journal article" date="2020" name="Fungal Divers.">
        <title>Resolving the Mortierellaceae phylogeny through synthesis of multi-gene phylogenetics and phylogenomics.</title>
        <authorList>
            <person name="Vandepol N."/>
            <person name="Liber J."/>
            <person name="Desiro A."/>
            <person name="Na H."/>
            <person name="Kennedy M."/>
            <person name="Barry K."/>
            <person name="Grigoriev I.V."/>
            <person name="Miller A.N."/>
            <person name="O'Donnell K."/>
            <person name="Stajich J.E."/>
            <person name="Bonito G."/>
        </authorList>
    </citation>
    <scope>NUCLEOTIDE SEQUENCE</scope>
    <source>
        <strain evidence="3">NVP1</strain>
    </source>
</reference>